<dbReference type="HOGENOM" id="CLU_3314776_0_0_10"/>
<dbReference type="EMBL" id="ACUZ02000058">
    <property type="protein sequence ID" value="EFB30566.1"/>
    <property type="molecule type" value="Genomic_DNA"/>
</dbReference>
<keyword evidence="1" id="KW-1133">Transmembrane helix</keyword>
<accession>D1QVV3</accession>
<proteinExistence type="predicted"/>
<evidence type="ECO:0000256" key="1">
    <source>
        <dbReference type="SAM" id="Phobius"/>
    </source>
</evidence>
<evidence type="ECO:0000313" key="2">
    <source>
        <dbReference type="EMBL" id="EFB30566.1"/>
    </source>
</evidence>
<feature type="transmembrane region" description="Helical" evidence="1">
    <location>
        <begin position="21"/>
        <end position="37"/>
    </location>
</feature>
<keyword evidence="1" id="KW-0812">Transmembrane</keyword>
<comment type="caution">
    <text evidence="2">The sequence shown here is derived from an EMBL/GenBank/DDBJ whole genome shotgun (WGS) entry which is preliminary data.</text>
</comment>
<dbReference type="Proteomes" id="UP000004079">
    <property type="component" value="Unassembled WGS sequence"/>
</dbReference>
<evidence type="ECO:0000313" key="3">
    <source>
        <dbReference type="Proteomes" id="UP000004079"/>
    </source>
</evidence>
<organism evidence="2 3">
    <name type="scientific">Segatella oris F0302</name>
    <dbReference type="NCBI Taxonomy" id="649760"/>
    <lineage>
        <taxon>Bacteria</taxon>
        <taxon>Pseudomonadati</taxon>
        <taxon>Bacteroidota</taxon>
        <taxon>Bacteroidia</taxon>
        <taxon>Bacteroidales</taxon>
        <taxon>Prevotellaceae</taxon>
        <taxon>Segatella</taxon>
    </lineage>
</organism>
<name>D1QVV3_9BACT</name>
<dbReference type="AlphaFoldDB" id="D1QVV3"/>
<reference evidence="2 3" key="1">
    <citation type="submission" date="2009-11" db="EMBL/GenBank/DDBJ databases">
        <authorList>
            <person name="Weinstock G."/>
            <person name="Sodergren E."/>
            <person name="Clifton S."/>
            <person name="Fulton L."/>
            <person name="Fulton B."/>
            <person name="Courtney L."/>
            <person name="Fronick C."/>
            <person name="Harrison M."/>
            <person name="Strong C."/>
            <person name="Farmer C."/>
            <person name="Delahaunty K."/>
            <person name="Markovic C."/>
            <person name="Hall O."/>
            <person name="Minx P."/>
            <person name="Tomlinson C."/>
            <person name="Mitreva M."/>
            <person name="Nelson J."/>
            <person name="Hou S."/>
            <person name="Wollam A."/>
            <person name="Pepin K.H."/>
            <person name="Johnson M."/>
            <person name="Bhonagiri V."/>
            <person name="Nash W.E."/>
            <person name="Warren W."/>
            <person name="Chinwalla A."/>
            <person name="Mardis E.R."/>
            <person name="Wilson R.K."/>
        </authorList>
    </citation>
    <scope>NUCLEOTIDE SEQUENCE [LARGE SCALE GENOMIC DNA]</scope>
    <source>
        <strain evidence="2 3">F0302</strain>
    </source>
</reference>
<keyword evidence="1" id="KW-0472">Membrane</keyword>
<sequence>MRPKRINIFYGNTQKSGQTQFVRFSILIPLAANLIHFNL</sequence>
<protein>
    <submittedName>
        <fullName evidence="2">Uncharacterized protein</fullName>
    </submittedName>
</protein>
<gene>
    <name evidence="2" type="ORF">HMPREF0971_03144</name>
</gene>